<comment type="subcellular location">
    <subcellularLocation>
        <location evidence="8">Cytoplasm</location>
    </subcellularLocation>
</comment>
<sequence>MKFAVIVFPGSNCDLDMYHAVTDAVGEEAEYVWHTETDLDRFDGILLPGGFSYGDYLRAGAIARFSPVMESVKQAAAAGKPVLGVCNGFQILLESGLLPGAMRRNEDLHFICRTVPLQVKKADTMFTSAYEAGETLQIPVAHGEGNYYCSEKQLEELKQKDQIVFTYGQALNGSVADIAGIINEAGNVLGMMPHPERAVETLTGSEDGRRLFESIVRQWREKHAVTS</sequence>
<keyword evidence="4 8" id="KW-0658">Purine biosynthesis</keyword>
<evidence type="ECO:0000313" key="9">
    <source>
        <dbReference type="EMBL" id="MFC4736665.1"/>
    </source>
</evidence>
<comment type="caution">
    <text evidence="9">The sequence shown here is derived from an EMBL/GenBank/DDBJ whole genome shotgun (WGS) entry which is preliminary data.</text>
</comment>
<evidence type="ECO:0000313" key="10">
    <source>
        <dbReference type="Proteomes" id="UP001595896"/>
    </source>
</evidence>
<comment type="pathway">
    <text evidence="8">Purine metabolism; IMP biosynthesis via de novo pathway; 5-amino-1-(5-phospho-D-ribosyl)imidazole from N(2)-formyl-N(1)-(5-phospho-D-ribosyl)glycinamide: step 1/2.</text>
</comment>
<dbReference type="PROSITE" id="PS51273">
    <property type="entry name" value="GATASE_TYPE_1"/>
    <property type="match status" value="1"/>
</dbReference>
<evidence type="ECO:0000256" key="7">
    <source>
        <dbReference type="ARBA" id="ARBA00022962"/>
    </source>
</evidence>
<feature type="active site" description="Nucleophile" evidence="8">
    <location>
        <position position="86"/>
    </location>
</feature>
<comment type="catalytic activity">
    <reaction evidence="8">
        <text>L-glutamine + H2O = L-glutamate + NH4(+)</text>
        <dbReference type="Rhea" id="RHEA:15889"/>
        <dbReference type="ChEBI" id="CHEBI:15377"/>
        <dbReference type="ChEBI" id="CHEBI:28938"/>
        <dbReference type="ChEBI" id="CHEBI:29985"/>
        <dbReference type="ChEBI" id="CHEBI:58359"/>
        <dbReference type="EC" id="3.5.1.2"/>
    </reaction>
</comment>
<dbReference type="InterPro" id="IPR029062">
    <property type="entry name" value="Class_I_gatase-like"/>
</dbReference>
<dbReference type="PIRSF" id="PIRSF001586">
    <property type="entry name" value="FGAM_synth_I"/>
    <property type="match status" value="1"/>
</dbReference>
<dbReference type="EC" id="6.3.5.3" evidence="8"/>
<dbReference type="GO" id="GO:0004642">
    <property type="term" value="F:phosphoribosylformylglycinamidine synthase activity"/>
    <property type="evidence" value="ECO:0007669"/>
    <property type="project" value="UniProtKB-EC"/>
</dbReference>
<reference evidence="10" key="1">
    <citation type="journal article" date="2019" name="Int. J. Syst. Evol. Microbiol.">
        <title>The Global Catalogue of Microorganisms (GCM) 10K type strain sequencing project: providing services to taxonomists for standard genome sequencing and annotation.</title>
        <authorList>
            <consortium name="The Broad Institute Genomics Platform"/>
            <consortium name="The Broad Institute Genome Sequencing Center for Infectious Disease"/>
            <person name="Wu L."/>
            <person name="Ma J."/>
        </authorList>
    </citation>
    <scope>NUCLEOTIDE SEQUENCE [LARGE SCALE GENOMIC DNA]</scope>
    <source>
        <strain evidence="10">JCM 12165</strain>
    </source>
</reference>
<dbReference type="CDD" id="cd01740">
    <property type="entry name" value="GATase1_FGAR_AT"/>
    <property type="match status" value="1"/>
</dbReference>
<evidence type="ECO:0000256" key="4">
    <source>
        <dbReference type="ARBA" id="ARBA00022755"/>
    </source>
</evidence>
<dbReference type="GO" id="GO:0004359">
    <property type="term" value="F:glutaminase activity"/>
    <property type="evidence" value="ECO:0007669"/>
    <property type="project" value="UniProtKB-EC"/>
</dbReference>
<comment type="function">
    <text evidence="8">Part of the phosphoribosylformylglycinamidine synthase complex involved in the purines biosynthetic pathway. Catalyzes the ATP-dependent conversion of formylglycinamide ribonucleotide (FGAR) and glutamine to yield formylglycinamidine ribonucleotide (FGAM) and glutamate. The FGAM synthase complex is composed of three subunits. PurQ produces an ammonia molecule by converting glutamine to glutamate. PurL transfers the ammonia molecule to FGAR to form FGAM in an ATP-dependent manner. PurS interacts with PurQ and PurL and is thought to assist in the transfer of the ammonia molecule from PurQ to PurL.</text>
</comment>
<dbReference type="SMART" id="SM01211">
    <property type="entry name" value="GATase_5"/>
    <property type="match status" value="1"/>
</dbReference>
<dbReference type="RefSeq" id="WP_377909298.1">
    <property type="nucleotide sequence ID" value="NZ_JBHSGK010000007.1"/>
</dbReference>
<dbReference type="SUPFAM" id="SSF52317">
    <property type="entry name" value="Class I glutamine amidotransferase-like"/>
    <property type="match status" value="1"/>
</dbReference>
<dbReference type="Proteomes" id="UP001595896">
    <property type="component" value="Unassembled WGS sequence"/>
</dbReference>
<dbReference type="PANTHER" id="PTHR47552">
    <property type="entry name" value="PHOSPHORIBOSYLFORMYLGLYCINAMIDINE SYNTHASE SUBUNIT PURQ"/>
    <property type="match status" value="1"/>
</dbReference>
<evidence type="ECO:0000256" key="1">
    <source>
        <dbReference type="ARBA" id="ARBA00022490"/>
    </source>
</evidence>
<keyword evidence="3 8" id="KW-0547">Nucleotide-binding</keyword>
<dbReference type="InterPro" id="IPR010075">
    <property type="entry name" value="PRibForGlyAmidine_synth_PurQ"/>
</dbReference>
<organism evidence="9 10">
    <name type="scientific">Bacillus daqingensis</name>
    <dbReference type="NCBI Taxonomy" id="872396"/>
    <lineage>
        <taxon>Bacteria</taxon>
        <taxon>Bacillati</taxon>
        <taxon>Bacillota</taxon>
        <taxon>Bacilli</taxon>
        <taxon>Bacillales</taxon>
        <taxon>Bacillaceae</taxon>
        <taxon>Bacillus</taxon>
    </lineage>
</organism>
<keyword evidence="6 8" id="KW-0067">ATP-binding</keyword>
<dbReference type="EC" id="3.5.1.2" evidence="8"/>
<keyword evidence="10" id="KW-1185">Reference proteome</keyword>
<evidence type="ECO:0000256" key="2">
    <source>
        <dbReference type="ARBA" id="ARBA00022598"/>
    </source>
</evidence>
<keyword evidence="1 8" id="KW-0963">Cytoplasm</keyword>
<evidence type="ECO:0000256" key="8">
    <source>
        <dbReference type="HAMAP-Rule" id="MF_00421"/>
    </source>
</evidence>
<keyword evidence="7 8" id="KW-0315">Glutamine amidotransferase</keyword>
<name>A0ABV9NX81_9BACI</name>
<dbReference type="NCBIfam" id="NF002957">
    <property type="entry name" value="PRK03619.1"/>
    <property type="match status" value="1"/>
</dbReference>
<dbReference type="EMBL" id="JBHSGK010000007">
    <property type="protein sequence ID" value="MFC4736665.1"/>
    <property type="molecule type" value="Genomic_DNA"/>
</dbReference>
<dbReference type="Gene3D" id="3.40.50.880">
    <property type="match status" value="1"/>
</dbReference>
<proteinExistence type="inferred from homology"/>
<comment type="catalytic activity">
    <reaction evidence="8">
        <text>N(2)-formyl-N(1)-(5-phospho-beta-D-ribosyl)glycinamide + L-glutamine + ATP + H2O = 2-formamido-N(1)-(5-O-phospho-beta-D-ribosyl)acetamidine + L-glutamate + ADP + phosphate + H(+)</text>
        <dbReference type="Rhea" id="RHEA:17129"/>
        <dbReference type="ChEBI" id="CHEBI:15377"/>
        <dbReference type="ChEBI" id="CHEBI:15378"/>
        <dbReference type="ChEBI" id="CHEBI:29985"/>
        <dbReference type="ChEBI" id="CHEBI:30616"/>
        <dbReference type="ChEBI" id="CHEBI:43474"/>
        <dbReference type="ChEBI" id="CHEBI:58359"/>
        <dbReference type="ChEBI" id="CHEBI:147286"/>
        <dbReference type="ChEBI" id="CHEBI:147287"/>
        <dbReference type="ChEBI" id="CHEBI:456216"/>
        <dbReference type="EC" id="6.3.5.3"/>
    </reaction>
</comment>
<evidence type="ECO:0000256" key="6">
    <source>
        <dbReference type="ARBA" id="ARBA00022840"/>
    </source>
</evidence>
<evidence type="ECO:0000256" key="3">
    <source>
        <dbReference type="ARBA" id="ARBA00022741"/>
    </source>
</evidence>
<accession>A0ABV9NX81</accession>
<feature type="active site" evidence="8">
    <location>
        <position position="196"/>
    </location>
</feature>
<dbReference type="NCBIfam" id="TIGR01737">
    <property type="entry name" value="FGAM_synth_I"/>
    <property type="match status" value="1"/>
</dbReference>
<dbReference type="HAMAP" id="MF_00421">
    <property type="entry name" value="PurQ"/>
    <property type="match status" value="1"/>
</dbReference>
<evidence type="ECO:0000256" key="5">
    <source>
        <dbReference type="ARBA" id="ARBA00022801"/>
    </source>
</evidence>
<feature type="active site" evidence="8">
    <location>
        <position position="194"/>
    </location>
</feature>
<gene>
    <name evidence="8 9" type="primary">purQ</name>
    <name evidence="9" type="ORF">ACFO4L_08735</name>
</gene>
<keyword evidence="5 8" id="KW-0378">Hydrolase</keyword>
<dbReference type="PANTHER" id="PTHR47552:SF1">
    <property type="entry name" value="PHOSPHORIBOSYLFORMYLGLYCINAMIDINE SYNTHASE SUBUNIT PURQ"/>
    <property type="match status" value="1"/>
</dbReference>
<comment type="subunit">
    <text evidence="8">Part of the FGAM synthase complex composed of 1 PurL, 1 PurQ and 2 PurS subunits.</text>
</comment>
<dbReference type="Pfam" id="PF13507">
    <property type="entry name" value="GATase_5"/>
    <property type="match status" value="1"/>
</dbReference>
<keyword evidence="2 8" id="KW-0436">Ligase</keyword>
<protein>
    <recommendedName>
        <fullName evidence="8">Phosphoribosylformylglycinamidine synthase subunit PurQ</fullName>
        <shortName evidence="8">FGAM synthase</shortName>
        <ecNumber evidence="8">6.3.5.3</ecNumber>
    </recommendedName>
    <alternativeName>
        <fullName evidence="8">Formylglycinamide ribonucleotide amidotransferase subunit I</fullName>
        <shortName evidence="8">FGAR amidotransferase I</shortName>
        <shortName evidence="8">FGAR-AT I</shortName>
    </alternativeName>
    <alternativeName>
        <fullName evidence="8">Glutaminase PurQ</fullName>
        <ecNumber evidence="8">3.5.1.2</ecNumber>
    </alternativeName>
    <alternativeName>
        <fullName evidence="8">Phosphoribosylformylglycinamidine synthase subunit I</fullName>
    </alternativeName>
</protein>